<name>A0A371CRM1_9APHY</name>
<dbReference type="Proteomes" id="UP000256964">
    <property type="component" value="Unassembled WGS sequence"/>
</dbReference>
<gene>
    <name evidence="2" type="ORF">OH76DRAFT_1560659</name>
</gene>
<evidence type="ECO:0000313" key="3">
    <source>
        <dbReference type="Proteomes" id="UP000256964"/>
    </source>
</evidence>
<proteinExistence type="predicted"/>
<dbReference type="EMBL" id="KZ857474">
    <property type="protein sequence ID" value="RDX42930.1"/>
    <property type="molecule type" value="Genomic_DNA"/>
</dbReference>
<accession>A0A371CRM1</accession>
<reference evidence="2 3" key="1">
    <citation type="journal article" date="2018" name="Biotechnol. Biofuels">
        <title>Integrative visual omics of the white-rot fungus Polyporus brumalis exposes the biotechnological potential of its oxidative enzymes for delignifying raw plant biomass.</title>
        <authorList>
            <person name="Miyauchi S."/>
            <person name="Rancon A."/>
            <person name="Drula E."/>
            <person name="Hage H."/>
            <person name="Chaduli D."/>
            <person name="Favel A."/>
            <person name="Grisel S."/>
            <person name="Henrissat B."/>
            <person name="Herpoel-Gimbert I."/>
            <person name="Ruiz-Duenas F.J."/>
            <person name="Chevret D."/>
            <person name="Hainaut M."/>
            <person name="Lin J."/>
            <person name="Wang M."/>
            <person name="Pangilinan J."/>
            <person name="Lipzen A."/>
            <person name="Lesage-Meessen L."/>
            <person name="Navarro D."/>
            <person name="Riley R."/>
            <person name="Grigoriev I.V."/>
            <person name="Zhou S."/>
            <person name="Raouche S."/>
            <person name="Rosso M.N."/>
        </authorList>
    </citation>
    <scope>NUCLEOTIDE SEQUENCE [LARGE SCALE GENOMIC DNA]</scope>
    <source>
        <strain evidence="2 3">BRFM 1820</strain>
    </source>
</reference>
<organism evidence="2 3">
    <name type="scientific">Lentinus brumalis</name>
    <dbReference type="NCBI Taxonomy" id="2498619"/>
    <lineage>
        <taxon>Eukaryota</taxon>
        <taxon>Fungi</taxon>
        <taxon>Dikarya</taxon>
        <taxon>Basidiomycota</taxon>
        <taxon>Agaricomycotina</taxon>
        <taxon>Agaricomycetes</taxon>
        <taxon>Polyporales</taxon>
        <taxon>Polyporaceae</taxon>
        <taxon>Lentinus</taxon>
    </lineage>
</organism>
<evidence type="ECO:0000256" key="1">
    <source>
        <dbReference type="SAM" id="MobiDB-lite"/>
    </source>
</evidence>
<keyword evidence="3" id="KW-1185">Reference proteome</keyword>
<feature type="compositionally biased region" description="Basic and acidic residues" evidence="1">
    <location>
        <begin position="102"/>
        <end position="117"/>
    </location>
</feature>
<evidence type="ECO:0000313" key="2">
    <source>
        <dbReference type="EMBL" id="RDX42930.1"/>
    </source>
</evidence>
<dbReference type="AlphaFoldDB" id="A0A371CRM1"/>
<protein>
    <submittedName>
        <fullName evidence="2">Uncharacterized protein</fullName>
    </submittedName>
</protein>
<feature type="region of interest" description="Disordered" evidence="1">
    <location>
        <begin position="102"/>
        <end position="129"/>
    </location>
</feature>
<sequence length="167" mass="19596">MPPVRTHDDTTPHTGLTFVYFDLQPPNAQDRVKLIKPDRDAVREELRAEWNEELRRLTGVADASLWWTTGTFPKRIVWKLGYTWALVEEIIANDLRTFRRADRASRAGRTSRQDNTKRLGQVRRTTERSSQLKTYAQRHRCIWMDRKGSATYDHCLFFSSVPTSLLF</sequence>